<accession>B9CYD0</accession>
<reference evidence="1 2" key="1">
    <citation type="submission" date="2008-08" db="EMBL/GenBank/DDBJ databases">
        <authorList>
            <person name="Madupu R."/>
            <person name="Durkin A.S."/>
            <person name="Torralba M."/>
            <person name="Methe B."/>
            <person name="Sutton G.G."/>
            <person name="Strausberg R.L."/>
            <person name="Nelson K.E."/>
        </authorList>
    </citation>
    <scope>NUCLEOTIDE SEQUENCE [LARGE SCALE GENOMIC DNA]</scope>
    <source>
        <strain evidence="1 2">RM3267</strain>
    </source>
</reference>
<evidence type="ECO:0000313" key="2">
    <source>
        <dbReference type="Proteomes" id="UP000003082"/>
    </source>
</evidence>
<proteinExistence type="predicted"/>
<keyword evidence="2" id="KW-1185">Reference proteome</keyword>
<comment type="caution">
    <text evidence="1">The sequence shown here is derived from an EMBL/GenBank/DDBJ whole genome shotgun (WGS) entry which is preliminary data.</text>
</comment>
<organism evidence="1 2">
    <name type="scientific">Campylobacter rectus RM3267</name>
    <dbReference type="NCBI Taxonomy" id="553218"/>
    <lineage>
        <taxon>Bacteria</taxon>
        <taxon>Pseudomonadati</taxon>
        <taxon>Campylobacterota</taxon>
        <taxon>Epsilonproteobacteria</taxon>
        <taxon>Campylobacterales</taxon>
        <taxon>Campylobacteraceae</taxon>
        <taxon>Campylobacter</taxon>
    </lineage>
</organism>
<dbReference type="EMBL" id="ACFU01000002">
    <property type="protein sequence ID" value="EEF15202.1"/>
    <property type="molecule type" value="Genomic_DNA"/>
</dbReference>
<sequence>MKFWAVKFGKFGCGALKIYCESKVNSSDFKAAYFTLAC</sequence>
<evidence type="ECO:0000313" key="1">
    <source>
        <dbReference type="EMBL" id="EEF15202.1"/>
    </source>
</evidence>
<dbReference type="STRING" id="553218.CAMRE0001_1747"/>
<protein>
    <submittedName>
        <fullName evidence="1">Uncharacterized protein</fullName>
    </submittedName>
</protein>
<name>B9CYD0_CAMRE</name>
<dbReference type="AlphaFoldDB" id="B9CYD0"/>
<gene>
    <name evidence="1" type="ORF">CAMRE0001_1747</name>
</gene>
<dbReference type="Proteomes" id="UP000003082">
    <property type="component" value="Unassembled WGS sequence"/>
</dbReference>